<organism evidence="1 2">
    <name type="scientific">Gossypium schwendimanii</name>
    <name type="common">Cotton</name>
    <dbReference type="NCBI Taxonomy" id="34291"/>
    <lineage>
        <taxon>Eukaryota</taxon>
        <taxon>Viridiplantae</taxon>
        <taxon>Streptophyta</taxon>
        <taxon>Embryophyta</taxon>
        <taxon>Tracheophyta</taxon>
        <taxon>Spermatophyta</taxon>
        <taxon>Magnoliopsida</taxon>
        <taxon>eudicotyledons</taxon>
        <taxon>Gunneridae</taxon>
        <taxon>Pentapetalae</taxon>
        <taxon>rosids</taxon>
        <taxon>malvids</taxon>
        <taxon>Malvales</taxon>
        <taxon>Malvaceae</taxon>
        <taxon>Malvoideae</taxon>
        <taxon>Gossypium</taxon>
    </lineage>
</organism>
<dbReference type="Proteomes" id="UP000593576">
    <property type="component" value="Unassembled WGS sequence"/>
</dbReference>
<evidence type="ECO:0000313" key="2">
    <source>
        <dbReference type="Proteomes" id="UP000593576"/>
    </source>
</evidence>
<keyword evidence="2" id="KW-1185">Reference proteome</keyword>
<evidence type="ECO:0000313" key="1">
    <source>
        <dbReference type="EMBL" id="MBA0861383.1"/>
    </source>
</evidence>
<reference evidence="1 2" key="1">
    <citation type="journal article" date="2019" name="Genome Biol. Evol.">
        <title>Insights into the evolution of the New World diploid cottons (Gossypium, subgenus Houzingenia) based on genome sequencing.</title>
        <authorList>
            <person name="Grover C.E."/>
            <person name="Arick M.A. 2nd"/>
            <person name="Thrash A."/>
            <person name="Conover J.L."/>
            <person name="Sanders W.S."/>
            <person name="Peterson D.G."/>
            <person name="Frelichowski J.E."/>
            <person name="Scheffler J.A."/>
            <person name="Scheffler B.E."/>
            <person name="Wendel J.F."/>
        </authorList>
    </citation>
    <scope>NUCLEOTIDE SEQUENCE [LARGE SCALE GENOMIC DNA]</scope>
    <source>
        <strain evidence="1">1</strain>
        <tissue evidence="1">Leaf</tissue>
    </source>
</reference>
<gene>
    <name evidence="1" type="ORF">Goshw_027323</name>
</gene>
<dbReference type="EMBL" id="JABFAF010000007">
    <property type="protein sequence ID" value="MBA0861383.1"/>
    <property type="molecule type" value="Genomic_DNA"/>
</dbReference>
<proteinExistence type="predicted"/>
<dbReference type="AlphaFoldDB" id="A0A7J9LRI9"/>
<protein>
    <submittedName>
        <fullName evidence="1">Uncharacterized protein</fullName>
    </submittedName>
</protein>
<comment type="caution">
    <text evidence="1">The sequence shown here is derived from an EMBL/GenBank/DDBJ whole genome shotgun (WGS) entry which is preliminary data.</text>
</comment>
<feature type="non-terminal residue" evidence="1">
    <location>
        <position position="47"/>
    </location>
</feature>
<accession>A0A7J9LRI9</accession>
<name>A0A7J9LRI9_GOSSC</name>
<sequence>MCLPPVRLKTAVAVRLVTVAVRLDTAAVRLEIMVKCVFGFKRSCSGE</sequence>